<dbReference type="SUPFAM" id="SSF53335">
    <property type="entry name" value="S-adenosyl-L-methionine-dependent methyltransferases"/>
    <property type="match status" value="1"/>
</dbReference>
<keyword evidence="1" id="KW-0489">Methyltransferase</keyword>
<evidence type="ECO:0000313" key="2">
    <source>
        <dbReference type="Proteomes" id="UP000642284"/>
    </source>
</evidence>
<dbReference type="Proteomes" id="UP000642284">
    <property type="component" value="Unassembled WGS sequence"/>
</dbReference>
<dbReference type="CDD" id="cd02440">
    <property type="entry name" value="AdoMet_MTases"/>
    <property type="match status" value="1"/>
</dbReference>
<accession>A0ABR7SX37</accession>
<name>A0ABR7SX37_9ACTN</name>
<sequence>MDAGCGAGLVTVAALEAGAHHVISQDYDGAALSDTARNVTDLLGSEARNRLTLWEADWSQLAPMHADVLAVNPPQRPAALLPDVPEDERHLHDGGGVDGLAALRMVLAHASTARVRSTAAEVLNVAAMDPSPWAMRKIASAELPFDPAWRSVLPQGQGTVDVWEFSQPASPARP</sequence>
<dbReference type="EMBL" id="JACTVJ010000030">
    <property type="protein sequence ID" value="MBC9718888.1"/>
    <property type="molecule type" value="Genomic_DNA"/>
</dbReference>
<protein>
    <submittedName>
        <fullName evidence="1">50S ribosomal protein L11 methyltransferase</fullName>
    </submittedName>
</protein>
<evidence type="ECO:0000313" key="1">
    <source>
        <dbReference type="EMBL" id="MBC9718888.1"/>
    </source>
</evidence>
<dbReference type="Gene3D" id="3.40.50.150">
    <property type="entry name" value="Vaccinia Virus protein VP39"/>
    <property type="match status" value="1"/>
</dbReference>
<keyword evidence="1" id="KW-0808">Transferase</keyword>
<proteinExistence type="predicted"/>
<dbReference type="InterPro" id="IPR029063">
    <property type="entry name" value="SAM-dependent_MTases_sf"/>
</dbReference>
<keyword evidence="2" id="KW-1185">Reference proteome</keyword>
<gene>
    <name evidence="1" type="ORF">H9Y04_40805</name>
</gene>
<dbReference type="GO" id="GO:0008168">
    <property type="term" value="F:methyltransferase activity"/>
    <property type="evidence" value="ECO:0007669"/>
    <property type="project" value="UniProtKB-KW"/>
</dbReference>
<reference evidence="1 2" key="1">
    <citation type="submission" date="2020-08" db="EMBL/GenBank/DDBJ databases">
        <title>Genemic of Streptomyces polyaspartic.</title>
        <authorList>
            <person name="Liu W."/>
        </authorList>
    </citation>
    <scope>NUCLEOTIDE SEQUENCE [LARGE SCALE GENOMIC DNA]</scope>
    <source>
        <strain evidence="1 2">TRM66268-LWL</strain>
    </source>
</reference>
<organism evidence="1 2">
    <name type="scientific">Streptomyces polyasparticus</name>
    <dbReference type="NCBI Taxonomy" id="2767826"/>
    <lineage>
        <taxon>Bacteria</taxon>
        <taxon>Bacillati</taxon>
        <taxon>Actinomycetota</taxon>
        <taxon>Actinomycetes</taxon>
        <taxon>Kitasatosporales</taxon>
        <taxon>Streptomycetaceae</taxon>
        <taxon>Streptomyces</taxon>
    </lineage>
</organism>
<keyword evidence="1" id="KW-0689">Ribosomal protein</keyword>
<dbReference type="GO" id="GO:0032259">
    <property type="term" value="P:methylation"/>
    <property type="evidence" value="ECO:0007669"/>
    <property type="project" value="UniProtKB-KW"/>
</dbReference>
<keyword evidence="1" id="KW-0687">Ribonucleoprotein</keyword>
<dbReference type="GO" id="GO:0005840">
    <property type="term" value="C:ribosome"/>
    <property type="evidence" value="ECO:0007669"/>
    <property type="project" value="UniProtKB-KW"/>
</dbReference>
<dbReference type="Pfam" id="PF06325">
    <property type="entry name" value="PrmA"/>
    <property type="match status" value="1"/>
</dbReference>
<comment type="caution">
    <text evidence="1">The sequence shown here is derived from an EMBL/GenBank/DDBJ whole genome shotgun (WGS) entry which is preliminary data.</text>
</comment>